<dbReference type="InterPro" id="IPR013655">
    <property type="entry name" value="PAS_fold_3"/>
</dbReference>
<dbReference type="Gene3D" id="3.30.450.40">
    <property type="match status" value="1"/>
</dbReference>
<keyword evidence="1" id="KW-0175">Coiled coil</keyword>
<dbReference type="Gene3D" id="3.30.450.20">
    <property type="entry name" value="PAS domain"/>
    <property type="match status" value="3"/>
</dbReference>
<dbReference type="InterPro" id="IPR000160">
    <property type="entry name" value="GGDEF_dom"/>
</dbReference>
<protein>
    <recommendedName>
        <fullName evidence="8">EAL domain-containing protein</fullName>
    </recommendedName>
</protein>
<dbReference type="SUPFAM" id="SSF55073">
    <property type="entry name" value="Nucleotide cyclase"/>
    <property type="match status" value="1"/>
</dbReference>
<comment type="caution">
    <text evidence="6">The sequence shown here is derived from an EMBL/GenBank/DDBJ whole genome shotgun (WGS) entry which is preliminary data.</text>
</comment>
<dbReference type="InterPro" id="IPR035965">
    <property type="entry name" value="PAS-like_dom_sf"/>
</dbReference>
<name>A0ABQ4R1K6_9HYPH</name>
<dbReference type="SMART" id="SM00065">
    <property type="entry name" value="GAF"/>
    <property type="match status" value="1"/>
</dbReference>
<dbReference type="Pfam" id="PF00563">
    <property type="entry name" value="EAL"/>
    <property type="match status" value="1"/>
</dbReference>
<feature type="coiled-coil region" evidence="1">
    <location>
        <begin position="441"/>
        <end position="468"/>
    </location>
</feature>
<evidence type="ECO:0000259" key="2">
    <source>
        <dbReference type="PROSITE" id="PS50112"/>
    </source>
</evidence>
<dbReference type="CDD" id="cd01948">
    <property type="entry name" value="EAL"/>
    <property type="match status" value="1"/>
</dbReference>
<dbReference type="PROSITE" id="PS50112">
    <property type="entry name" value="PAS"/>
    <property type="match status" value="1"/>
</dbReference>
<feature type="domain" description="PAS" evidence="2">
    <location>
        <begin position="458"/>
        <end position="530"/>
    </location>
</feature>
<sequence>MLSPLIDNDADRLNVLRALRILDTPPEPHFDAVSRTAQALFGAPVAWISLVDHDRQWFKAKCGVSLQGTSREVAFCSHTIRSDEILVVEDATRDERFRDNPLVTGDTGFRFYAGAPLQLRPGIRVGTLCVLDTKPRAFALEQRRQLQDLAHIVVAHLRLHESKLASEQEVARRRSSEALVQEQARDIQEREAALREANRLLTLAEQVAHLGHWHLDVASRRLAWSDEVFRICGLGPRDEAPALAEAVAAFHPDDRQRVTDVVERSLATGDGFEFPARMVRPDGVVRDVVSRGICTVGAAGAVTAVFGTLMDVTEIRRTERQLREMSSLLETTLESMDQGLVMVDAQGVVRVCNARVVSLLDLPPEMMRAQPLFSAVRRYKLQRGEFTRSQPHVRDQVTWCGIETEPPTYELERPDGTVLEIRTVPLPEGGAVRTYTDITERKRAEMALARSEAALRQSEERLRFALDSGSDGLWDYDILTGEAWISDRWHTMLGYEPGELQVDRHTWVHLVHPEDKTQTLHQMEEHLEGRAPTFEREYRLRRKDGSWGWVLARGKVVARDAAGAPLRMVGTHIDISARKAVESKVTWMAVHDGLTDLPNRNLFRERLNERLLEIRRRGEGCAVLYLDLDRFKAVNDTLGHLAGDALLREIAHRIRSMLRSEDTVARLGGDEFAVLLARAGQHDEVAVVARRLIETVQAPVTLGAQQIEVGVSIGIAFAPPHGNDAETLFKRADLALYRAKAEGRNTFRFFEAAMDEAVEERRRLELDLRLALQRGEFELHYQPILDIASGAITSAEALVRWRHPTRGLVPPGTFIPLAEETGLIVPLGEWVLRAATHDARRWPAHVSVAVNVSALQVRHGHLVRTVRAALEATGLPARRLELEITESALMTDNEHVCEVLHDLRGLGVRIALDDFGTGYSSLSYLRQFPFDKLKIDRSFISGIRDPETAAIVRAIVALGTSLGMVVTAEGIETPEQFALARAEGCTTAQGYLIGRPCAAGDVLAAVLPGAAARAARR</sequence>
<dbReference type="PROSITE" id="PS50113">
    <property type="entry name" value="PAC"/>
    <property type="match status" value="2"/>
</dbReference>
<dbReference type="PROSITE" id="PS50887">
    <property type="entry name" value="GGDEF"/>
    <property type="match status" value="1"/>
</dbReference>
<dbReference type="Gene3D" id="3.30.70.270">
    <property type="match status" value="1"/>
</dbReference>
<dbReference type="Pfam" id="PF08447">
    <property type="entry name" value="PAS_3"/>
    <property type="match status" value="2"/>
</dbReference>
<dbReference type="NCBIfam" id="TIGR00229">
    <property type="entry name" value="sensory_box"/>
    <property type="match status" value="1"/>
</dbReference>
<evidence type="ECO:0000259" key="4">
    <source>
        <dbReference type="PROSITE" id="PS50883"/>
    </source>
</evidence>
<evidence type="ECO:0008006" key="8">
    <source>
        <dbReference type="Google" id="ProtNLM"/>
    </source>
</evidence>
<dbReference type="RefSeq" id="WP_238313773.1">
    <property type="nucleotide sequence ID" value="NZ_BPQH01000014.1"/>
</dbReference>
<dbReference type="PANTHER" id="PTHR44757:SF2">
    <property type="entry name" value="BIOFILM ARCHITECTURE MAINTENANCE PROTEIN MBAA"/>
    <property type="match status" value="1"/>
</dbReference>
<dbReference type="InterPro" id="IPR001633">
    <property type="entry name" value="EAL_dom"/>
</dbReference>
<dbReference type="CDD" id="cd00130">
    <property type="entry name" value="PAS"/>
    <property type="match status" value="2"/>
</dbReference>
<dbReference type="SMART" id="SM00091">
    <property type="entry name" value="PAS"/>
    <property type="match status" value="3"/>
</dbReference>
<organism evidence="6 7">
    <name type="scientific">Methylobacterium crusticola</name>
    <dbReference type="NCBI Taxonomy" id="1697972"/>
    <lineage>
        <taxon>Bacteria</taxon>
        <taxon>Pseudomonadati</taxon>
        <taxon>Pseudomonadota</taxon>
        <taxon>Alphaproteobacteria</taxon>
        <taxon>Hyphomicrobiales</taxon>
        <taxon>Methylobacteriaceae</taxon>
        <taxon>Methylobacterium</taxon>
    </lineage>
</organism>
<feature type="domain" description="GGDEF" evidence="5">
    <location>
        <begin position="619"/>
        <end position="752"/>
    </location>
</feature>
<evidence type="ECO:0000256" key="1">
    <source>
        <dbReference type="SAM" id="Coils"/>
    </source>
</evidence>
<accession>A0ABQ4R1K6</accession>
<dbReference type="EMBL" id="BPQH01000014">
    <property type="protein sequence ID" value="GJD51567.1"/>
    <property type="molecule type" value="Genomic_DNA"/>
</dbReference>
<proteinExistence type="predicted"/>
<dbReference type="SUPFAM" id="SSF55781">
    <property type="entry name" value="GAF domain-like"/>
    <property type="match status" value="1"/>
</dbReference>
<dbReference type="InterPro" id="IPR029016">
    <property type="entry name" value="GAF-like_dom_sf"/>
</dbReference>
<dbReference type="InterPro" id="IPR001610">
    <property type="entry name" value="PAC"/>
</dbReference>
<reference evidence="6" key="2">
    <citation type="submission" date="2021-08" db="EMBL/GenBank/DDBJ databases">
        <authorList>
            <person name="Tani A."/>
            <person name="Ola A."/>
            <person name="Ogura Y."/>
            <person name="Katsura K."/>
            <person name="Hayashi T."/>
        </authorList>
    </citation>
    <scope>NUCLEOTIDE SEQUENCE</scope>
    <source>
        <strain evidence="6">KCTC 52305</strain>
    </source>
</reference>
<dbReference type="InterPro" id="IPR003018">
    <property type="entry name" value="GAF"/>
</dbReference>
<dbReference type="SMART" id="SM00267">
    <property type="entry name" value="GGDEF"/>
    <property type="match status" value="1"/>
</dbReference>
<dbReference type="SUPFAM" id="SSF141868">
    <property type="entry name" value="EAL domain-like"/>
    <property type="match status" value="1"/>
</dbReference>
<dbReference type="InterPro" id="IPR043128">
    <property type="entry name" value="Rev_trsase/Diguanyl_cyclase"/>
</dbReference>
<evidence type="ECO:0000313" key="6">
    <source>
        <dbReference type="EMBL" id="GJD51567.1"/>
    </source>
</evidence>
<dbReference type="Pfam" id="PF00990">
    <property type="entry name" value="GGDEF"/>
    <property type="match status" value="1"/>
</dbReference>
<feature type="domain" description="PAC" evidence="3">
    <location>
        <begin position="272"/>
        <end position="324"/>
    </location>
</feature>
<evidence type="ECO:0000259" key="5">
    <source>
        <dbReference type="PROSITE" id="PS50887"/>
    </source>
</evidence>
<dbReference type="Pfam" id="PF12860">
    <property type="entry name" value="PAS_7"/>
    <property type="match status" value="1"/>
</dbReference>
<dbReference type="InterPro" id="IPR052155">
    <property type="entry name" value="Biofilm_reg_signaling"/>
</dbReference>
<dbReference type="InterPro" id="IPR000700">
    <property type="entry name" value="PAS-assoc_C"/>
</dbReference>
<dbReference type="InterPro" id="IPR029787">
    <property type="entry name" value="Nucleotide_cyclase"/>
</dbReference>
<feature type="coiled-coil region" evidence="1">
    <location>
        <begin position="747"/>
        <end position="774"/>
    </location>
</feature>
<dbReference type="NCBIfam" id="TIGR00254">
    <property type="entry name" value="GGDEF"/>
    <property type="match status" value="1"/>
</dbReference>
<dbReference type="SMART" id="SM00052">
    <property type="entry name" value="EAL"/>
    <property type="match status" value="1"/>
</dbReference>
<dbReference type="PROSITE" id="PS50883">
    <property type="entry name" value="EAL"/>
    <property type="match status" value="1"/>
</dbReference>
<dbReference type="InterPro" id="IPR000014">
    <property type="entry name" value="PAS"/>
</dbReference>
<keyword evidence="7" id="KW-1185">Reference proteome</keyword>
<dbReference type="SMART" id="SM00086">
    <property type="entry name" value="PAC"/>
    <property type="match status" value="2"/>
</dbReference>
<dbReference type="Gene3D" id="2.10.70.100">
    <property type="match status" value="1"/>
</dbReference>
<dbReference type="Gene3D" id="3.20.20.450">
    <property type="entry name" value="EAL domain"/>
    <property type="match status" value="1"/>
</dbReference>
<dbReference type="Proteomes" id="UP001055167">
    <property type="component" value="Unassembled WGS sequence"/>
</dbReference>
<evidence type="ECO:0000259" key="3">
    <source>
        <dbReference type="PROSITE" id="PS50113"/>
    </source>
</evidence>
<feature type="domain" description="PAC" evidence="3">
    <location>
        <begin position="534"/>
        <end position="587"/>
    </location>
</feature>
<gene>
    <name evidence="6" type="ORF">OPKNFCMD_4322</name>
</gene>
<evidence type="ECO:0000313" key="7">
    <source>
        <dbReference type="Proteomes" id="UP001055167"/>
    </source>
</evidence>
<dbReference type="SUPFAM" id="SSF55785">
    <property type="entry name" value="PYP-like sensor domain (PAS domain)"/>
    <property type="match status" value="3"/>
</dbReference>
<reference evidence="6" key="1">
    <citation type="journal article" date="2021" name="Front. Microbiol.">
        <title>Comprehensive Comparative Genomics and Phenotyping of Methylobacterium Species.</title>
        <authorList>
            <person name="Alessa O."/>
            <person name="Ogura Y."/>
            <person name="Fujitani Y."/>
            <person name="Takami H."/>
            <person name="Hayashi T."/>
            <person name="Sahin N."/>
            <person name="Tani A."/>
        </authorList>
    </citation>
    <scope>NUCLEOTIDE SEQUENCE</scope>
    <source>
        <strain evidence="6">KCTC 52305</strain>
    </source>
</reference>
<dbReference type="InterPro" id="IPR035919">
    <property type="entry name" value="EAL_sf"/>
</dbReference>
<feature type="domain" description="EAL" evidence="4">
    <location>
        <begin position="761"/>
        <end position="1010"/>
    </location>
</feature>
<dbReference type="CDD" id="cd01949">
    <property type="entry name" value="GGDEF"/>
    <property type="match status" value="1"/>
</dbReference>
<feature type="coiled-coil region" evidence="1">
    <location>
        <begin position="180"/>
        <end position="207"/>
    </location>
</feature>
<dbReference type="PANTHER" id="PTHR44757">
    <property type="entry name" value="DIGUANYLATE CYCLASE DGCP"/>
    <property type="match status" value="1"/>
</dbReference>